<evidence type="ECO:0000313" key="1">
    <source>
        <dbReference type="EMBL" id="AOT24736.1"/>
    </source>
</evidence>
<dbReference type="EMBL" id="KX641260">
    <property type="protein sequence ID" value="AOT24736.1"/>
    <property type="molecule type" value="Genomic_DNA"/>
</dbReference>
<protein>
    <submittedName>
        <fullName evidence="1">Uncharacterized protein</fullName>
    </submittedName>
</protein>
<gene>
    <name evidence="1" type="primary">80</name>
    <name evidence="1" type="ORF">PBI_STASIA_80</name>
</gene>
<sequence>MIEPYKGRTIKMGDEVFAYRNLHQARWSLRATTGEHRGKVIGHADDVTLYGCSLIVSEAGRQRVIAEKRKNVHAGVHGLVCHEAIEHRGERRKVSYNPYRSGSFTVNDEPVSVATYVHLAADGKAYAHGTVA</sequence>
<accession>A0A1D8EUS2</accession>
<proteinExistence type="predicted"/>
<dbReference type="KEGG" id="vg:64946262"/>
<keyword evidence="2" id="KW-1185">Reference proteome</keyword>
<dbReference type="GeneID" id="64946262"/>
<reference evidence="1 2" key="1">
    <citation type="submission" date="2016-07" db="EMBL/GenBank/DDBJ databases">
        <authorList>
            <person name="Pillay S."/>
            <person name="Muniram S."/>
            <person name="Rampersadh K."/>
            <person name="Moraka N.O."/>
            <person name="Mfene A."/>
            <person name="Sigauque P.S."/>
            <person name="Komo N."/>
            <person name="Mazeka N.P."/>
            <person name="Garlena R.A."/>
            <person name="Russell D.A."/>
            <person name="Bowman C.A."/>
            <person name="Rubin E."/>
            <person name="Larsen M.H."/>
            <person name="Guerrero C.A."/>
            <person name="Jacobs-Sera D."/>
            <person name="Hatfull G.F."/>
        </authorList>
    </citation>
    <scope>NUCLEOTIDE SEQUENCE [LARGE SCALE GENOMIC DNA]</scope>
</reference>
<dbReference type="Pfam" id="PF25735">
    <property type="entry name" value="Phage_L5_gp82"/>
    <property type="match status" value="1"/>
</dbReference>
<dbReference type="InterPro" id="IPR058002">
    <property type="entry name" value="Gp82"/>
</dbReference>
<name>A0A1D8EUS2_9CAUD</name>
<dbReference type="RefSeq" id="YP_010062467.1">
    <property type="nucleotide sequence ID" value="NC_054794.1"/>
</dbReference>
<evidence type="ECO:0000313" key="2">
    <source>
        <dbReference type="Proteomes" id="UP000221167"/>
    </source>
</evidence>
<dbReference type="Proteomes" id="UP000221167">
    <property type="component" value="Segment"/>
</dbReference>
<organism evidence="1 2">
    <name type="scientific">Mycobacterium phage Stasia</name>
    <dbReference type="NCBI Taxonomy" id="1897548"/>
    <lineage>
        <taxon>Viruses</taxon>
        <taxon>Duplodnaviria</taxon>
        <taxon>Heunggongvirae</taxon>
        <taxon>Uroviricota</taxon>
        <taxon>Caudoviricetes</taxon>
        <taxon>Backyardiganvirus</taxon>
        <taxon>Backyardiganvirus stasia</taxon>
    </lineage>
</organism>